<evidence type="ECO:0000313" key="1">
    <source>
        <dbReference type="EMBL" id="TKD08551.1"/>
    </source>
</evidence>
<dbReference type="EMBL" id="SSMQ01000013">
    <property type="protein sequence ID" value="TKD08551.1"/>
    <property type="molecule type" value="Genomic_DNA"/>
</dbReference>
<gene>
    <name evidence="1" type="ORF">E8A74_14770</name>
</gene>
<name>A0A4U1JF77_9BACT</name>
<protein>
    <submittedName>
        <fullName evidence="1">Uncharacterized protein</fullName>
    </submittedName>
</protein>
<dbReference type="RefSeq" id="WP_136929646.1">
    <property type="nucleotide sequence ID" value="NZ_SSMQ01000013.1"/>
</dbReference>
<accession>A0A4U1JF77</accession>
<reference evidence="1 2" key="1">
    <citation type="submission" date="2019-04" db="EMBL/GenBank/DDBJ databases">
        <authorList>
            <person name="Li Y."/>
            <person name="Wang J."/>
        </authorList>
    </citation>
    <scope>NUCLEOTIDE SEQUENCE [LARGE SCALE GENOMIC DNA]</scope>
    <source>
        <strain evidence="1 2">DSM 14668</strain>
    </source>
</reference>
<dbReference type="Proteomes" id="UP000309215">
    <property type="component" value="Unassembled WGS sequence"/>
</dbReference>
<keyword evidence="2" id="KW-1185">Reference proteome</keyword>
<sequence>MATPIDISSLPGPAQKLVDPSAPPKLQELAARGVAPGLKPPDTLAVVVLLAKSERADVATTARATLAALPPPLLAGALASDLHPAVIDALARASDGKLDVLDKLVTMPRVDLETIEHLARTGTEAVTELVATNEARLLAHPRLIELLYMNRTTRMSTADRIVDLARRSGLELSGIPAFREAAAALEGELIPEAAEEPTPDDVLFAETAALADTLASPAPEDTHEASDEGAEAVKPKFKPLYKLIAEMSISQKVRRAQLGSKEERLMLVRDRNRLVASAVARSPLLQEDDVNLITKNRNVSEEVLRILGSNAEWLKSYTIKRNLVENPKTPLSLSTRLIPLLRDADVRQLAKSKNVTAAIQEAARRHLDRKKQ</sequence>
<dbReference type="OrthoDB" id="5506355at2"/>
<evidence type="ECO:0000313" key="2">
    <source>
        <dbReference type="Proteomes" id="UP000309215"/>
    </source>
</evidence>
<proteinExistence type="predicted"/>
<organism evidence="1 2">
    <name type="scientific">Polyangium fumosum</name>
    <dbReference type="NCBI Taxonomy" id="889272"/>
    <lineage>
        <taxon>Bacteria</taxon>
        <taxon>Pseudomonadati</taxon>
        <taxon>Myxococcota</taxon>
        <taxon>Polyangia</taxon>
        <taxon>Polyangiales</taxon>
        <taxon>Polyangiaceae</taxon>
        <taxon>Polyangium</taxon>
    </lineage>
</organism>
<comment type="caution">
    <text evidence="1">The sequence shown here is derived from an EMBL/GenBank/DDBJ whole genome shotgun (WGS) entry which is preliminary data.</text>
</comment>
<dbReference type="AlphaFoldDB" id="A0A4U1JF77"/>